<evidence type="ECO:0000256" key="1">
    <source>
        <dbReference type="SAM" id="SignalP"/>
    </source>
</evidence>
<dbReference type="Proteomes" id="UP001602370">
    <property type="component" value="Unassembled WGS sequence"/>
</dbReference>
<comment type="caution">
    <text evidence="2">The sequence shown here is derived from an EMBL/GenBank/DDBJ whole genome shotgun (WGS) entry which is preliminary data.</text>
</comment>
<proteinExistence type="predicted"/>
<keyword evidence="1" id="KW-0732">Signal</keyword>
<protein>
    <recommendedName>
        <fullName evidence="4">Secreted protein</fullName>
    </recommendedName>
</protein>
<organism evidence="2 3">
    <name type="scientific">Streptomyces flavochromogenes</name>
    <dbReference type="NCBI Taxonomy" id="68199"/>
    <lineage>
        <taxon>Bacteria</taxon>
        <taxon>Bacillati</taxon>
        <taxon>Actinomycetota</taxon>
        <taxon>Actinomycetes</taxon>
        <taxon>Kitasatosporales</taxon>
        <taxon>Streptomycetaceae</taxon>
        <taxon>Streptomyces</taxon>
    </lineage>
</organism>
<accession>A0ABW6XMP1</accession>
<sequence>MSCRSRRTSSVLVAVAAAVLGGLAIASPAEAAPTAPNTVAQRGDDFVWPTPPHPQMPDLPCVRTLPGLPCVIDFPDDFVWPIAPRD</sequence>
<dbReference type="RefSeq" id="WP_030320425.1">
    <property type="nucleotide sequence ID" value="NZ_JBIBDZ010000002.1"/>
</dbReference>
<gene>
    <name evidence="2" type="ORF">ACFY8C_10410</name>
</gene>
<evidence type="ECO:0000313" key="3">
    <source>
        <dbReference type="Proteomes" id="UP001602370"/>
    </source>
</evidence>
<evidence type="ECO:0000313" key="2">
    <source>
        <dbReference type="EMBL" id="MFF5918750.1"/>
    </source>
</evidence>
<evidence type="ECO:0008006" key="4">
    <source>
        <dbReference type="Google" id="ProtNLM"/>
    </source>
</evidence>
<reference evidence="2 3" key="1">
    <citation type="submission" date="2024-10" db="EMBL/GenBank/DDBJ databases">
        <title>The Natural Products Discovery Center: Release of the First 8490 Sequenced Strains for Exploring Actinobacteria Biosynthetic Diversity.</title>
        <authorList>
            <person name="Kalkreuter E."/>
            <person name="Kautsar S.A."/>
            <person name="Yang D."/>
            <person name="Bader C.D."/>
            <person name="Teijaro C.N."/>
            <person name="Fluegel L."/>
            <person name="Davis C.M."/>
            <person name="Simpson J.R."/>
            <person name="Lauterbach L."/>
            <person name="Steele A.D."/>
            <person name="Gui C."/>
            <person name="Meng S."/>
            <person name="Li G."/>
            <person name="Viehrig K."/>
            <person name="Ye F."/>
            <person name="Su P."/>
            <person name="Kiefer A.F."/>
            <person name="Nichols A."/>
            <person name="Cepeda A.J."/>
            <person name="Yan W."/>
            <person name="Fan B."/>
            <person name="Jiang Y."/>
            <person name="Adhikari A."/>
            <person name="Zheng C.-J."/>
            <person name="Schuster L."/>
            <person name="Cowan T.M."/>
            <person name="Smanski M.J."/>
            <person name="Chevrette M.G."/>
            <person name="De Carvalho L.P.S."/>
            <person name="Shen B."/>
        </authorList>
    </citation>
    <scope>NUCLEOTIDE SEQUENCE [LARGE SCALE GENOMIC DNA]</scope>
    <source>
        <strain evidence="2 3">NPDC012605</strain>
    </source>
</reference>
<feature type="signal peptide" evidence="1">
    <location>
        <begin position="1"/>
        <end position="31"/>
    </location>
</feature>
<keyword evidence="3" id="KW-1185">Reference proteome</keyword>
<name>A0ABW6XMP1_9ACTN</name>
<dbReference type="EMBL" id="JBIBDZ010000002">
    <property type="protein sequence ID" value="MFF5918750.1"/>
    <property type="molecule type" value="Genomic_DNA"/>
</dbReference>
<feature type="chain" id="PRO_5046480818" description="Secreted protein" evidence="1">
    <location>
        <begin position="32"/>
        <end position="86"/>
    </location>
</feature>